<name>A0AAJ0HX14_9PEZI</name>
<sequence>MEQAPGPASIPRKAGYRLRRIPKNVGPFLASNVPAGSFLTVHAIWPKREPADHALQALITKDALLQEDADCARHLLDVSALGLGKLETLMDLICIQSRPITPTQTIGSLGDQLGPYAQLVSLHNLLDRRLPSLPHDGQGGLGFLIAADANDSAAATDLPLPAPCSLTETLVIDFLVTFIAAIATQIQPPTRIPVCVANVFEQTFQFGLVSGADKPAAFRARTDGGIPLGQHRSILPVIIFEGKSAKRDGNNNNKNSHRETDPFHHTLMIAQDADEVFISISSYTDAYISYLFKAYISYLFKPTPAAVLSLIADVTHMLEIQEFGPFKISTRSHLRLLAHIILALLVKELRGLKAGTIIRSVWEEIGGEHESD</sequence>
<dbReference type="AlphaFoldDB" id="A0AAJ0HX14"/>
<reference evidence="1" key="1">
    <citation type="journal article" date="2023" name="Mol. Phylogenet. Evol.">
        <title>Genome-scale phylogeny and comparative genomics of the fungal order Sordariales.</title>
        <authorList>
            <person name="Hensen N."/>
            <person name="Bonometti L."/>
            <person name="Westerberg I."/>
            <person name="Brannstrom I.O."/>
            <person name="Guillou S."/>
            <person name="Cros-Aarteil S."/>
            <person name="Calhoun S."/>
            <person name="Haridas S."/>
            <person name="Kuo A."/>
            <person name="Mondo S."/>
            <person name="Pangilinan J."/>
            <person name="Riley R."/>
            <person name="LaButti K."/>
            <person name="Andreopoulos B."/>
            <person name="Lipzen A."/>
            <person name="Chen C."/>
            <person name="Yan M."/>
            <person name="Daum C."/>
            <person name="Ng V."/>
            <person name="Clum A."/>
            <person name="Steindorff A."/>
            <person name="Ohm R.A."/>
            <person name="Martin F."/>
            <person name="Silar P."/>
            <person name="Natvig D.O."/>
            <person name="Lalanne C."/>
            <person name="Gautier V."/>
            <person name="Ament-Velasquez S.L."/>
            <person name="Kruys A."/>
            <person name="Hutchinson M.I."/>
            <person name="Powell A.J."/>
            <person name="Barry K."/>
            <person name="Miller A.N."/>
            <person name="Grigoriev I.V."/>
            <person name="Debuchy R."/>
            <person name="Gladieux P."/>
            <person name="Hiltunen Thoren M."/>
            <person name="Johannesson H."/>
        </authorList>
    </citation>
    <scope>NUCLEOTIDE SEQUENCE</scope>
    <source>
        <strain evidence="1">CBS 955.72</strain>
    </source>
</reference>
<dbReference type="EMBL" id="JAUIQD010000001">
    <property type="protein sequence ID" value="KAK3364477.1"/>
    <property type="molecule type" value="Genomic_DNA"/>
</dbReference>
<organism evidence="1 2">
    <name type="scientific">Lasiosphaeria hispida</name>
    <dbReference type="NCBI Taxonomy" id="260671"/>
    <lineage>
        <taxon>Eukaryota</taxon>
        <taxon>Fungi</taxon>
        <taxon>Dikarya</taxon>
        <taxon>Ascomycota</taxon>
        <taxon>Pezizomycotina</taxon>
        <taxon>Sordariomycetes</taxon>
        <taxon>Sordariomycetidae</taxon>
        <taxon>Sordariales</taxon>
        <taxon>Lasiosphaeriaceae</taxon>
        <taxon>Lasiosphaeria</taxon>
    </lineage>
</organism>
<reference evidence="1" key="2">
    <citation type="submission" date="2023-06" db="EMBL/GenBank/DDBJ databases">
        <authorList>
            <consortium name="Lawrence Berkeley National Laboratory"/>
            <person name="Haridas S."/>
            <person name="Hensen N."/>
            <person name="Bonometti L."/>
            <person name="Westerberg I."/>
            <person name="Brannstrom I.O."/>
            <person name="Guillou S."/>
            <person name="Cros-Aarteil S."/>
            <person name="Calhoun S."/>
            <person name="Kuo A."/>
            <person name="Mondo S."/>
            <person name="Pangilinan J."/>
            <person name="Riley R."/>
            <person name="Labutti K."/>
            <person name="Andreopoulos B."/>
            <person name="Lipzen A."/>
            <person name="Chen C."/>
            <person name="Yanf M."/>
            <person name="Daum C."/>
            <person name="Ng V."/>
            <person name="Clum A."/>
            <person name="Steindorff A."/>
            <person name="Ohm R."/>
            <person name="Martin F."/>
            <person name="Silar P."/>
            <person name="Natvig D."/>
            <person name="Lalanne C."/>
            <person name="Gautier V."/>
            <person name="Ament-Velasquez S.L."/>
            <person name="Kruys A."/>
            <person name="Hutchinson M.I."/>
            <person name="Powell A.J."/>
            <person name="Barry K."/>
            <person name="Miller A.N."/>
            <person name="Grigoriev I.V."/>
            <person name="Debuchy R."/>
            <person name="Gladieux P."/>
            <person name="Thoren M.H."/>
            <person name="Johannesson H."/>
        </authorList>
    </citation>
    <scope>NUCLEOTIDE SEQUENCE</scope>
    <source>
        <strain evidence="1">CBS 955.72</strain>
    </source>
</reference>
<dbReference type="Proteomes" id="UP001275084">
    <property type="component" value="Unassembled WGS sequence"/>
</dbReference>
<keyword evidence="2" id="KW-1185">Reference proteome</keyword>
<evidence type="ECO:0000313" key="2">
    <source>
        <dbReference type="Proteomes" id="UP001275084"/>
    </source>
</evidence>
<accession>A0AAJ0HX14</accession>
<comment type="caution">
    <text evidence="1">The sequence shown here is derived from an EMBL/GenBank/DDBJ whole genome shotgun (WGS) entry which is preliminary data.</text>
</comment>
<gene>
    <name evidence="1" type="ORF">B0T25DRAFT_587733</name>
</gene>
<evidence type="ECO:0000313" key="1">
    <source>
        <dbReference type="EMBL" id="KAK3364477.1"/>
    </source>
</evidence>
<proteinExistence type="predicted"/>
<protein>
    <submittedName>
        <fullName evidence="1">Uncharacterized protein</fullName>
    </submittedName>
</protein>